<keyword evidence="3" id="KW-1185">Reference proteome</keyword>
<organism evidence="2 3">
    <name type="scientific">Streptomyces chisholmiae</name>
    <dbReference type="NCBI Taxonomy" id="3075540"/>
    <lineage>
        <taxon>Bacteria</taxon>
        <taxon>Bacillati</taxon>
        <taxon>Actinomycetota</taxon>
        <taxon>Actinomycetes</taxon>
        <taxon>Kitasatosporales</taxon>
        <taxon>Streptomycetaceae</taxon>
        <taxon>Streptomyces</taxon>
    </lineage>
</organism>
<protein>
    <submittedName>
        <fullName evidence="2">Class I SAM-dependent methyltransferase</fullName>
        <ecNumber evidence="2">2.1.1.-</ecNumber>
    </submittedName>
</protein>
<dbReference type="PANTHER" id="PTHR43861">
    <property type="entry name" value="TRANS-ACONITATE 2-METHYLTRANSFERASE-RELATED"/>
    <property type="match status" value="1"/>
</dbReference>
<dbReference type="SUPFAM" id="SSF53335">
    <property type="entry name" value="S-adenosyl-L-methionine-dependent methyltransferases"/>
    <property type="match status" value="1"/>
</dbReference>
<feature type="domain" description="Methyltransferase type 11" evidence="1">
    <location>
        <begin position="48"/>
        <end position="139"/>
    </location>
</feature>
<comment type="caution">
    <text evidence="2">The sequence shown here is derived from an EMBL/GenBank/DDBJ whole genome shotgun (WGS) entry which is preliminary data.</text>
</comment>
<dbReference type="GO" id="GO:0008168">
    <property type="term" value="F:methyltransferase activity"/>
    <property type="evidence" value="ECO:0007669"/>
    <property type="project" value="UniProtKB-KW"/>
</dbReference>
<name>A0ABU2JQ25_9ACTN</name>
<evidence type="ECO:0000313" key="3">
    <source>
        <dbReference type="Proteomes" id="UP001183410"/>
    </source>
</evidence>
<dbReference type="Pfam" id="PF08241">
    <property type="entry name" value="Methyltransf_11"/>
    <property type="match status" value="1"/>
</dbReference>
<dbReference type="Gene3D" id="3.40.50.150">
    <property type="entry name" value="Vaccinia Virus protein VP39"/>
    <property type="match status" value="1"/>
</dbReference>
<keyword evidence="2" id="KW-0489">Methyltransferase</keyword>
<dbReference type="Proteomes" id="UP001183410">
    <property type="component" value="Unassembled WGS sequence"/>
</dbReference>
<evidence type="ECO:0000313" key="2">
    <source>
        <dbReference type="EMBL" id="MDT0266826.1"/>
    </source>
</evidence>
<dbReference type="GO" id="GO:0032259">
    <property type="term" value="P:methylation"/>
    <property type="evidence" value="ECO:0007669"/>
    <property type="project" value="UniProtKB-KW"/>
</dbReference>
<keyword evidence="2" id="KW-0808">Transferase</keyword>
<dbReference type="RefSeq" id="WP_311666866.1">
    <property type="nucleotide sequence ID" value="NZ_JAVREO010000005.1"/>
</dbReference>
<dbReference type="CDD" id="cd02440">
    <property type="entry name" value="AdoMet_MTases"/>
    <property type="match status" value="1"/>
</dbReference>
<sequence>MTRPRVTRAEWDTQYRAGRWDYLGGRGESVRYDHLAAFAGRTGAGSVLDIGCGAGVLREVLGGDGYQGGYLGVDWSLQALPPQPSPARHRFLCADVGRLPLAVPAFDLIVAGEVLYYLDDPAAALARARRLLLPGGTLVASCYQPRADQGSRWLPAVARLDALLATATGGAGPVRLTEPTNGRRWHVYHVPAVPSPS</sequence>
<reference evidence="3" key="1">
    <citation type="submission" date="2023-07" db="EMBL/GenBank/DDBJ databases">
        <title>30 novel species of actinomycetes from the DSMZ collection.</title>
        <authorList>
            <person name="Nouioui I."/>
        </authorList>
    </citation>
    <scope>NUCLEOTIDE SEQUENCE [LARGE SCALE GENOMIC DNA]</scope>
    <source>
        <strain evidence="3">DSM 44915</strain>
    </source>
</reference>
<dbReference type="InterPro" id="IPR029063">
    <property type="entry name" value="SAM-dependent_MTases_sf"/>
</dbReference>
<evidence type="ECO:0000259" key="1">
    <source>
        <dbReference type="Pfam" id="PF08241"/>
    </source>
</evidence>
<dbReference type="InterPro" id="IPR013216">
    <property type="entry name" value="Methyltransf_11"/>
</dbReference>
<gene>
    <name evidence="2" type="ORF">RM844_11040</name>
</gene>
<proteinExistence type="predicted"/>
<accession>A0ABU2JQ25</accession>
<dbReference type="EMBL" id="JAVREO010000005">
    <property type="protein sequence ID" value="MDT0266826.1"/>
    <property type="molecule type" value="Genomic_DNA"/>
</dbReference>
<dbReference type="EC" id="2.1.1.-" evidence="2"/>